<dbReference type="KEGG" id="psl:Psta_0406"/>
<accession>D2R2I7</accession>
<dbReference type="InterPro" id="IPR002035">
    <property type="entry name" value="VWF_A"/>
</dbReference>
<dbReference type="Pfam" id="PF13768">
    <property type="entry name" value="VWA_3"/>
    <property type="match status" value="1"/>
</dbReference>
<dbReference type="EMBL" id="CP001848">
    <property type="protein sequence ID" value="ADB15096.1"/>
    <property type="molecule type" value="Genomic_DNA"/>
</dbReference>
<dbReference type="STRING" id="530564.Psta_0406"/>
<evidence type="ECO:0000259" key="1">
    <source>
        <dbReference type="PROSITE" id="PS50234"/>
    </source>
</evidence>
<name>D2R2I7_PIRSD</name>
<dbReference type="InterPro" id="IPR036465">
    <property type="entry name" value="vWFA_dom_sf"/>
</dbReference>
<dbReference type="PANTHER" id="PTHR45737">
    <property type="entry name" value="VON WILLEBRAND FACTOR A DOMAIN-CONTAINING PROTEIN 5A"/>
    <property type="match status" value="1"/>
</dbReference>
<dbReference type="PROSITE" id="PS50234">
    <property type="entry name" value="VWFA"/>
    <property type="match status" value="1"/>
</dbReference>
<dbReference type="Pfam" id="PF08487">
    <property type="entry name" value="VIT"/>
    <property type="match status" value="1"/>
</dbReference>
<dbReference type="PANTHER" id="PTHR45737:SF6">
    <property type="entry name" value="VON WILLEBRAND FACTOR A DOMAIN-CONTAINING PROTEIN 5A"/>
    <property type="match status" value="1"/>
</dbReference>
<evidence type="ECO:0000313" key="3">
    <source>
        <dbReference type="EMBL" id="ADB15096.1"/>
    </source>
</evidence>
<gene>
    <name evidence="3" type="ordered locus">Psta_0406</name>
</gene>
<dbReference type="PROSITE" id="PS51468">
    <property type="entry name" value="VIT"/>
    <property type="match status" value="1"/>
</dbReference>
<evidence type="ECO:0000259" key="2">
    <source>
        <dbReference type="PROSITE" id="PS51468"/>
    </source>
</evidence>
<dbReference type="InterPro" id="IPR013694">
    <property type="entry name" value="VIT"/>
</dbReference>
<evidence type="ECO:0000313" key="4">
    <source>
        <dbReference type="Proteomes" id="UP000001887"/>
    </source>
</evidence>
<keyword evidence="4" id="KW-1185">Reference proteome</keyword>
<proteinExistence type="predicted"/>
<feature type="domain" description="VWFA" evidence="1">
    <location>
        <begin position="308"/>
        <end position="483"/>
    </location>
</feature>
<protein>
    <submittedName>
        <fullName evidence="3">von Willebrand factor type A</fullName>
    </submittedName>
</protein>
<feature type="domain" description="VIT" evidence="2">
    <location>
        <begin position="58"/>
        <end position="186"/>
    </location>
</feature>
<dbReference type="SMART" id="SM00609">
    <property type="entry name" value="VIT"/>
    <property type="match status" value="1"/>
</dbReference>
<dbReference type="AlphaFoldDB" id="D2R2I7"/>
<dbReference type="SUPFAM" id="SSF53300">
    <property type="entry name" value="vWA-like"/>
    <property type="match status" value="1"/>
</dbReference>
<dbReference type="SMART" id="SM00327">
    <property type="entry name" value="VWA"/>
    <property type="match status" value="1"/>
</dbReference>
<dbReference type="HOGENOM" id="CLU_011139_2_0_0"/>
<sequence precursor="true">MTTLWANSHFPLARAARAMLAAVMPALLPLVFVALASSLAMAQGVLVIVNHPHPIPLPRPMPTPPSPPTMSYKIKELAYTAKVVDQIAQVQVTQSFVNTGSQQMEVSLVFPLPYDGAIDRMTFLVDGKEYDAKLLEAKKAREIYEGYVRRSQDPALLEWVGRGMFQTSVFPVPPGAERKVTIRFSQLLRQEHRLTDLLIPMATARYTNTPIEKVSLEATIESSIAIKSVYSPTHAVDVKRPDEKHATVKFEASNYLPTTDFRLLYDVGDAPLAASVLSYRPDNSDEGFFLMLASPNHSQGEVDLTKKTVIFVVDRSGSMQGKKIEQAREAMRYVLNNLHEGDTFNIVAYDSTVESFKPELQKFDDATRKSALAYVDGLYAGGSTNISGALDSAFAMLTGSDRPNYILFLTDGLPTAGETNEGKIVELAKQKNVHRARMINFGVGYDVNSRLLDRMSRENFGQSQYVRPDENLEASVSRLYSKMSSPVLTDVKVSIDIEGAGDSSSAVNRMYPKQVMDIFSGEQLVIAGRYKKSGNAKITLSGKLKGEDKKFDFPASFVEKSIDQTHGFVEKLWAMRRIGEIIDEIDLKGMNDELVKELVALSTKHGILTPYTSFLADDQAKPSELADSRRNLDRANLSLKQLDQAGGQSGFAQRAEKKQLQEAAGVPYAAGPASANARGADGLALGGGGGAARFRNVETDEEVTASAVQNAGNSTLYRRGKLWIADNATDVCEEKDAAKIKKIKRFSDEYFKLVSENTADENAILATQQAGEELLVKLRGQAYQIE</sequence>
<organism evidence="3 4">
    <name type="scientific">Pirellula staleyi (strain ATCC 27377 / DSM 6068 / ICPB 4128)</name>
    <name type="common">Pirella staleyi</name>
    <dbReference type="NCBI Taxonomy" id="530564"/>
    <lineage>
        <taxon>Bacteria</taxon>
        <taxon>Pseudomonadati</taxon>
        <taxon>Planctomycetota</taxon>
        <taxon>Planctomycetia</taxon>
        <taxon>Pirellulales</taxon>
        <taxon>Pirellulaceae</taxon>
        <taxon>Pirellula</taxon>
    </lineage>
</organism>
<dbReference type="eggNOG" id="COG2304">
    <property type="taxonomic scope" value="Bacteria"/>
</dbReference>
<dbReference type="Proteomes" id="UP000001887">
    <property type="component" value="Chromosome"/>
</dbReference>
<reference evidence="3 4" key="1">
    <citation type="journal article" date="2009" name="Stand. Genomic Sci.">
        <title>Complete genome sequence of Pirellula staleyi type strain (ATCC 27377).</title>
        <authorList>
            <person name="Clum A."/>
            <person name="Tindall B.J."/>
            <person name="Sikorski J."/>
            <person name="Ivanova N."/>
            <person name="Mavrommatis K."/>
            <person name="Lucas S."/>
            <person name="Glavina del Rio T."/>
            <person name="Nolan M."/>
            <person name="Chen F."/>
            <person name="Tice H."/>
            <person name="Pitluck S."/>
            <person name="Cheng J.F."/>
            <person name="Chertkov O."/>
            <person name="Brettin T."/>
            <person name="Han C."/>
            <person name="Detter J.C."/>
            <person name="Kuske C."/>
            <person name="Bruce D."/>
            <person name="Goodwin L."/>
            <person name="Ovchinikova G."/>
            <person name="Pati A."/>
            <person name="Mikhailova N."/>
            <person name="Chen A."/>
            <person name="Palaniappan K."/>
            <person name="Land M."/>
            <person name="Hauser L."/>
            <person name="Chang Y.J."/>
            <person name="Jeffries C.D."/>
            <person name="Chain P."/>
            <person name="Rohde M."/>
            <person name="Goker M."/>
            <person name="Bristow J."/>
            <person name="Eisen J.A."/>
            <person name="Markowitz V."/>
            <person name="Hugenholtz P."/>
            <person name="Kyrpides N.C."/>
            <person name="Klenk H.P."/>
            <person name="Lapidus A."/>
        </authorList>
    </citation>
    <scope>NUCLEOTIDE SEQUENCE [LARGE SCALE GENOMIC DNA]</scope>
    <source>
        <strain evidence="4">ATCC 27377 / DSM 6068 / ICPB 4128</strain>
    </source>
</reference>
<dbReference type="Gene3D" id="3.40.50.410">
    <property type="entry name" value="von Willebrand factor, type A domain"/>
    <property type="match status" value="1"/>
</dbReference>